<feature type="binding site" evidence="8">
    <location>
        <begin position="211"/>
        <end position="218"/>
    </location>
    <ligand>
        <name>NAD(+)</name>
        <dbReference type="ChEBI" id="CHEBI:57540"/>
    </ligand>
</feature>
<evidence type="ECO:0000256" key="8">
    <source>
        <dbReference type="PIRSR" id="PIRSR000350-3"/>
    </source>
</evidence>
<feature type="binding site" evidence="8">
    <location>
        <position position="86"/>
    </location>
    <ligand>
        <name>FAD</name>
        <dbReference type="ChEBI" id="CHEBI:57692"/>
    </ligand>
</feature>
<dbReference type="GO" id="GO:0005829">
    <property type="term" value="C:cytosol"/>
    <property type="evidence" value="ECO:0007669"/>
    <property type="project" value="TreeGrafter"/>
</dbReference>
<evidence type="ECO:0000256" key="3">
    <source>
        <dbReference type="ARBA" id="ARBA00022827"/>
    </source>
</evidence>
<name>A9IG54_BORPD</name>
<evidence type="ECO:0000313" key="13">
    <source>
        <dbReference type="EMBL" id="CAP41856.1"/>
    </source>
</evidence>
<organism evidence="13 14">
    <name type="scientific">Bordetella petrii (strain ATCC BAA-461 / DSM 12804 / CCUG 43448 / CIP 107267 / Se-1111R)</name>
    <dbReference type="NCBI Taxonomy" id="340100"/>
    <lineage>
        <taxon>Bacteria</taxon>
        <taxon>Pseudomonadati</taxon>
        <taxon>Pseudomonadota</taxon>
        <taxon>Betaproteobacteria</taxon>
        <taxon>Burkholderiales</taxon>
        <taxon>Alcaligenaceae</taxon>
        <taxon>Bordetella</taxon>
    </lineage>
</organism>
<dbReference type="InterPro" id="IPR016156">
    <property type="entry name" value="FAD/NAD-linked_Rdtase_dimer_sf"/>
</dbReference>
<gene>
    <name evidence="13" type="ordered locus">Bpet1517</name>
</gene>
<keyword evidence="5" id="KW-1015">Disulfide bond</keyword>
<evidence type="ECO:0000256" key="5">
    <source>
        <dbReference type="ARBA" id="ARBA00023157"/>
    </source>
</evidence>
<dbReference type="Gene3D" id="3.50.50.60">
    <property type="entry name" value="FAD/NAD(P)-binding domain"/>
    <property type="match status" value="2"/>
</dbReference>
<feature type="disulfide bond" description="Redox-active" evidence="9">
    <location>
        <begin position="77"/>
        <end position="82"/>
    </location>
</feature>
<dbReference type="PRINTS" id="PR00368">
    <property type="entry name" value="FADPNR"/>
</dbReference>
<feature type="binding site" evidence="8">
    <location>
        <position position="340"/>
    </location>
    <ligand>
        <name>FAD</name>
        <dbReference type="ChEBI" id="CHEBI:57692"/>
    </ligand>
</feature>
<dbReference type="SUPFAM" id="SSF51905">
    <property type="entry name" value="FAD/NAD(P)-binding domain"/>
    <property type="match status" value="1"/>
</dbReference>
<dbReference type="SUPFAM" id="SSF55424">
    <property type="entry name" value="FAD/NAD-linked reductases, dimerisation (C-terminal) domain"/>
    <property type="match status" value="1"/>
</dbReference>
<dbReference type="GO" id="GO:0004362">
    <property type="term" value="F:glutathione-disulfide reductase (NADPH) activity"/>
    <property type="evidence" value="ECO:0007669"/>
    <property type="project" value="UniProtKB-EC"/>
</dbReference>
<dbReference type="InterPro" id="IPR001100">
    <property type="entry name" value="Pyr_nuc-diS_OxRdtase"/>
</dbReference>
<keyword evidence="6 10" id="KW-0676">Redox-active center</keyword>
<dbReference type="InterPro" id="IPR012999">
    <property type="entry name" value="Pyr_OxRdtase_I_AS"/>
</dbReference>
<keyword evidence="3 8" id="KW-0274">FAD</keyword>
<keyword evidence="2 10" id="KW-0285">Flavoprotein</keyword>
<dbReference type="Gene3D" id="3.30.390.30">
    <property type="match status" value="1"/>
</dbReference>
<dbReference type="PROSITE" id="PS00076">
    <property type="entry name" value="PYRIDINE_REDOX_1"/>
    <property type="match status" value="1"/>
</dbReference>
<dbReference type="KEGG" id="bpt:Bpet1517"/>
<dbReference type="InterPro" id="IPR036188">
    <property type="entry name" value="FAD/NAD-bd_sf"/>
</dbReference>
<evidence type="ECO:0000259" key="12">
    <source>
        <dbReference type="Pfam" id="PF07992"/>
    </source>
</evidence>
<dbReference type="EMBL" id="AM902716">
    <property type="protein sequence ID" value="CAP41856.1"/>
    <property type="molecule type" value="Genomic_DNA"/>
</dbReference>
<dbReference type="Proteomes" id="UP000001225">
    <property type="component" value="Chromosome"/>
</dbReference>
<protein>
    <submittedName>
        <fullName evidence="13">Probable glutathione reductase</fullName>
        <ecNumber evidence="13">1.8.1.7</ecNumber>
    </submittedName>
</protein>
<dbReference type="EC" id="1.8.1.7" evidence="13"/>
<accession>A9IG54</accession>
<dbReference type="PANTHER" id="PTHR42737">
    <property type="entry name" value="GLUTATHIONE REDUCTASE"/>
    <property type="match status" value="1"/>
</dbReference>
<sequence length="491" mass="51686">MVRATCRAAQAAAPAGVVRAHGETAWVPHPCHGRPVMKEVDLFVIGGGSGGVRAARIAAGHGARVALAESSRIGGTCVIRGCVPKKLMVLASRCSQEIDVATAFGWTVGERRFDWERLRSNIAAEVSRLEAAYTNGLLQAGVSVLYDRATLEDRGVVRLAGSGEAIRARRILIATGARPSTAEELPGAELASDSDAFFEWHLQPARVLVQGAGYIALELGCLLQRLGSQVTLVMRGTTVLRGFDNGLREHLQQALFETGMAIVPRCTVTGLTRHADGSIQAKLSDGSSAAFDAVLRATGRQPNTRELNLEQVGVATTASGAIVVDEWSQTSVAGVYAIGDVTARALLTPAAVREGHALADTLFGGRKVPVAHDLIPTAVFTTPEAATVGLGEEGAAARFGAIDVYEARFKPMKHAMSAQPGHMLIKVIVDRASDRVLGVHIVGPEAAEMIQLAGIALQMGATKAQFDAVLPVHPTAAEEIVTLRAPTRRHG</sequence>
<comment type="similarity">
    <text evidence="1 10">Belongs to the class-I pyridine nucleotide-disulfide oxidoreductase family.</text>
</comment>
<evidence type="ECO:0000256" key="9">
    <source>
        <dbReference type="PIRSR" id="PIRSR000350-4"/>
    </source>
</evidence>
<keyword evidence="8" id="KW-0547">Nucleotide-binding</keyword>
<evidence type="ECO:0000256" key="1">
    <source>
        <dbReference type="ARBA" id="ARBA00007532"/>
    </source>
</evidence>
<evidence type="ECO:0000256" key="7">
    <source>
        <dbReference type="PIRSR" id="PIRSR000350-2"/>
    </source>
</evidence>
<feature type="active site" description="Proton acceptor" evidence="7">
    <location>
        <position position="473"/>
    </location>
</feature>
<dbReference type="PIRSF" id="PIRSF000350">
    <property type="entry name" value="Mercury_reductase_MerA"/>
    <property type="match status" value="1"/>
</dbReference>
<dbReference type="AlphaFoldDB" id="A9IG54"/>
<dbReference type="Pfam" id="PF07992">
    <property type="entry name" value="Pyr_redox_2"/>
    <property type="match status" value="1"/>
</dbReference>
<comment type="cofactor">
    <cofactor evidence="8">
        <name>FAD</name>
        <dbReference type="ChEBI" id="CHEBI:57692"/>
    </cofactor>
    <text evidence="8">Binds 1 FAD per subunit.</text>
</comment>
<dbReference type="GO" id="GO:0050660">
    <property type="term" value="F:flavin adenine dinucleotide binding"/>
    <property type="evidence" value="ECO:0007669"/>
    <property type="project" value="InterPro"/>
</dbReference>
<dbReference type="Pfam" id="PF02852">
    <property type="entry name" value="Pyr_redox_dim"/>
    <property type="match status" value="1"/>
</dbReference>
<dbReference type="eggNOG" id="COG1249">
    <property type="taxonomic scope" value="Bacteria"/>
</dbReference>
<evidence type="ECO:0000256" key="4">
    <source>
        <dbReference type="ARBA" id="ARBA00023002"/>
    </source>
</evidence>
<evidence type="ECO:0000256" key="2">
    <source>
        <dbReference type="ARBA" id="ARBA00022630"/>
    </source>
</evidence>
<feature type="binding site" evidence="8">
    <location>
        <position position="299"/>
    </location>
    <ligand>
        <name>NAD(+)</name>
        <dbReference type="ChEBI" id="CHEBI:57540"/>
    </ligand>
</feature>
<dbReference type="InterPro" id="IPR046952">
    <property type="entry name" value="GSHR/TRXR-like"/>
</dbReference>
<dbReference type="GO" id="GO:0045454">
    <property type="term" value="P:cell redox homeostasis"/>
    <property type="evidence" value="ECO:0007669"/>
    <property type="project" value="InterPro"/>
</dbReference>
<keyword evidence="4 10" id="KW-0560">Oxidoreductase</keyword>
<feature type="domain" description="Pyridine nucleotide-disulphide oxidoreductase dimerisation" evidence="11">
    <location>
        <begin position="375"/>
        <end position="483"/>
    </location>
</feature>
<dbReference type="STRING" id="94624.Bpet1517"/>
<evidence type="ECO:0000313" key="14">
    <source>
        <dbReference type="Proteomes" id="UP000001225"/>
    </source>
</evidence>
<dbReference type="NCBIfam" id="NF004776">
    <property type="entry name" value="PRK06116.1"/>
    <property type="match status" value="1"/>
</dbReference>
<keyword evidence="8" id="KW-0520">NAD</keyword>
<dbReference type="PANTHER" id="PTHR42737:SF2">
    <property type="entry name" value="GLUTATHIONE REDUCTASE"/>
    <property type="match status" value="1"/>
</dbReference>
<evidence type="ECO:0000256" key="6">
    <source>
        <dbReference type="ARBA" id="ARBA00023284"/>
    </source>
</evidence>
<dbReference type="GO" id="GO:0006749">
    <property type="term" value="P:glutathione metabolic process"/>
    <property type="evidence" value="ECO:0007669"/>
    <property type="project" value="TreeGrafter"/>
</dbReference>
<proteinExistence type="inferred from homology"/>
<dbReference type="PRINTS" id="PR00411">
    <property type="entry name" value="PNDRDTASEI"/>
</dbReference>
<evidence type="ECO:0000256" key="10">
    <source>
        <dbReference type="RuleBase" id="RU003691"/>
    </source>
</evidence>
<keyword evidence="14" id="KW-1185">Reference proteome</keyword>
<dbReference type="InterPro" id="IPR004099">
    <property type="entry name" value="Pyr_nucl-diS_OxRdtase_dimer"/>
</dbReference>
<dbReference type="InterPro" id="IPR023753">
    <property type="entry name" value="FAD/NAD-binding_dom"/>
</dbReference>
<dbReference type="GO" id="GO:0034599">
    <property type="term" value="P:cellular response to oxidative stress"/>
    <property type="evidence" value="ECO:0007669"/>
    <property type="project" value="TreeGrafter"/>
</dbReference>
<feature type="domain" description="FAD/NAD(P)-binding" evidence="12">
    <location>
        <begin position="41"/>
        <end position="355"/>
    </location>
</feature>
<evidence type="ECO:0000259" key="11">
    <source>
        <dbReference type="Pfam" id="PF02852"/>
    </source>
</evidence>
<reference evidence="13 14" key="1">
    <citation type="journal article" date="2008" name="BMC Genomics">
        <title>The missing link: Bordetella petrii is endowed with both the metabolic versatility of environmental bacteria and virulence traits of pathogenic Bordetellae.</title>
        <authorList>
            <person name="Gross R."/>
            <person name="Guzman C.A."/>
            <person name="Sebaihia M."/>
            <person name="Martins Dos Santos V.A."/>
            <person name="Pieper D.H."/>
            <person name="Koebnik R."/>
            <person name="Lechner M."/>
            <person name="Bartels D."/>
            <person name="Buhrmester J."/>
            <person name="Choudhuri J.V."/>
            <person name="Ebensen T."/>
            <person name="Gaigalat L."/>
            <person name="Herrmann S."/>
            <person name="Khachane A.N."/>
            <person name="Larisch C."/>
            <person name="Link S."/>
            <person name="Linke B."/>
            <person name="Meyer F."/>
            <person name="Mormann S."/>
            <person name="Nakunst D."/>
            <person name="Rueckert C."/>
            <person name="Schneiker-Bekel S."/>
            <person name="Schulze K."/>
            <person name="Vorhoelter F.J."/>
            <person name="Yevsa T."/>
            <person name="Engle J.T."/>
            <person name="Goldman W.E."/>
            <person name="Puehler A."/>
            <person name="Goebel U.B."/>
            <person name="Goesmann A."/>
            <person name="Bloecker H."/>
            <person name="Kaiser O."/>
            <person name="Martinez-Arias R."/>
        </authorList>
    </citation>
    <scope>NUCLEOTIDE SEQUENCE [LARGE SCALE GENOMIC DNA]</scope>
    <source>
        <strain evidence="14">ATCC BAA-461 / DSM 12804 / CCUG 43448 / CIP 107267 / Se-1111R</strain>
    </source>
</reference>